<name>A0A8J5WGT5_ZIZPA</name>
<feature type="chain" id="PRO_5035286017" description="DUF7866 domain-containing protein" evidence="1">
    <location>
        <begin position="29"/>
        <end position="121"/>
    </location>
</feature>
<gene>
    <name evidence="3" type="ORF">GUJ93_ZPchr0011g27072</name>
</gene>
<dbReference type="OrthoDB" id="768311at2759"/>
<sequence length="121" mass="12527">MARSPCASICLAGVAVAVLLLSSCSVHAAQGGRQQAERYDVPVQTLVYRPAAAAAAVSTEAYEPFQLCMGCRCCSPSNSSSCVYTRCCYGINCNIPGKPFGVCAFTPLTCDCGANNCTGQP</sequence>
<accession>A0A8J5WGT5</accession>
<reference evidence="3" key="1">
    <citation type="journal article" date="2021" name="bioRxiv">
        <title>Whole Genome Assembly and Annotation of Northern Wild Rice, Zizania palustris L., Supports a Whole Genome Duplication in the Zizania Genus.</title>
        <authorList>
            <person name="Haas M."/>
            <person name="Kono T."/>
            <person name="Macchietto M."/>
            <person name="Millas R."/>
            <person name="McGilp L."/>
            <person name="Shao M."/>
            <person name="Duquette J."/>
            <person name="Hirsch C.N."/>
            <person name="Kimball J."/>
        </authorList>
    </citation>
    <scope>NUCLEOTIDE SEQUENCE</scope>
    <source>
        <tissue evidence="3">Fresh leaf tissue</tissue>
    </source>
</reference>
<dbReference type="Pfam" id="PF25268">
    <property type="entry name" value="DUF7866"/>
    <property type="match status" value="1"/>
</dbReference>
<dbReference type="PROSITE" id="PS51257">
    <property type="entry name" value="PROKAR_LIPOPROTEIN"/>
    <property type="match status" value="1"/>
</dbReference>
<evidence type="ECO:0000313" key="3">
    <source>
        <dbReference type="EMBL" id="KAG8089221.1"/>
    </source>
</evidence>
<keyword evidence="1" id="KW-0732">Signal</keyword>
<dbReference type="AlphaFoldDB" id="A0A8J5WGT5"/>
<comment type="caution">
    <text evidence="3">The sequence shown here is derived from an EMBL/GenBank/DDBJ whole genome shotgun (WGS) entry which is preliminary data.</text>
</comment>
<dbReference type="PANTHER" id="PTHR33786:SF5">
    <property type="entry name" value="EXPRESSED PROTEIN"/>
    <property type="match status" value="1"/>
</dbReference>
<dbReference type="PANTHER" id="PTHR33786">
    <property type="entry name" value="UBIQUITIN CARBOXYL-TERMINAL HYDROLASE"/>
    <property type="match status" value="1"/>
</dbReference>
<reference evidence="3" key="2">
    <citation type="submission" date="2021-02" db="EMBL/GenBank/DDBJ databases">
        <authorList>
            <person name="Kimball J.A."/>
            <person name="Haas M.W."/>
            <person name="Macchietto M."/>
            <person name="Kono T."/>
            <person name="Duquette J."/>
            <person name="Shao M."/>
        </authorList>
    </citation>
    <scope>NUCLEOTIDE SEQUENCE</scope>
    <source>
        <tissue evidence="3">Fresh leaf tissue</tissue>
    </source>
</reference>
<feature type="signal peptide" evidence="1">
    <location>
        <begin position="1"/>
        <end position="28"/>
    </location>
</feature>
<dbReference type="InterPro" id="IPR057188">
    <property type="entry name" value="DUF7866"/>
</dbReference>
<dbReference type="EMBL" id="JAAALK010000081">
    <property type="protein sequence ID" value="KAG8089221.1"/>
    <property type="molecule type" value="Genomic_DNA"/>
</dbReference>
<protein>
    <recommendedName>
        <fullName evidence="2">DUF7866 domain-containing protein</fullName>
    </recommendedName>
</protein>
<proteinExistence type="predicted"/>
<feature type="domain" description="DUF7866" evidence="2">
    <location>
        <begin position="63"/>
        <end position="113"/>
    </location>
</feature>
<evidence type="ECO:0000259" key="2">
    <source>
        <dbReference type="Pfam" id="PF25268"/>
    </source>
</evidence>
<keyword evidence="4" id="KW-1185">Reference proteome</keyword>
<evidence type="ECO:0000256" key="1">
    <source>
        <dbReference type="SAM" id="SignalP"/>
    </source>
</evidence>
<dbReference type="Proteomes" id="UP000729402">
    <property type="component" value="Unassembled WGS sequence"/>
</dbReference>
<evidence type="ECO:0000313" key="4">
    <source>
        <dbReference type="Proteomes" id="UP000729402"/>
    </source>
</evidence>
<organism evidence="3 4">
    <name type="scientific">Zizania palustris</name>
    <name type="common">Northern wild rice</name>
    <dbReference type="NCBI Taxonomy" id="103762"/>
    <lineage>
        <taxon>Eukaryota</taxon>
        <taxon>Viridiplantae</taxon>
        <taxon>Streptophyta</taxon>
        <taxon>Embryophyta</taxon>
        <taxon>Tracheophyta</taxon>
        <taxon>Spermatophyta</taxon>
        <taxon>Magnoliopsida</taxon>
        <taxon>Liliopsida</taxon>
        <taxon>Poales</taxon>
        <taxon>Poaceae</taxon>
        <taxon>BOP clade</taxon>
        <taxon>Oryzoideae</taxon>
        <taxon>Oryzeae</taxon>
        <taxon>Zizaniinae</taxon>
        <taxon>Zizania</taxon>
    </lineage>
</organism>